<dbReference type="VEuPathDB" id="FungiDB:BDV34DRAFT_221332"/>
<gene>
    <name evidence="3" type="ORF">BDV34DRAFT_221332</name>
</gene>
<keyword evidence="4" id="KW-1185">Reference proteome</keyword>
<dbReference type="AlphaFoldDB" id="A0A5N6DXJ3"/>
<evidence type="ECO:0000313" key="3">
    <source>
        <dbReference type="EMBL" id="KAB8209829.1"/>
    </source>
</evidence>
<dbReference type="Proteomes" id="UP000326532">
    <property type="component" value="Unassembled WGS sequence"/>
</dbReference>
<evidence type="ECO:0000256" key="2">
    <source>
        <dbReference type="SAM" id="MobiDB-lite"/>
    </source>
</evidence>
<accession>A0A5N6DXJ3</accession>
<proteinExistence type="predicted"/>
<reference evidence="3 4" key="1">
    <citation type="submission" date="2019-04" db="EMBL/GenBank/DDBJ databases">
        <title>Fungal friends and foes A comparative genomics study of 23 Aspergillus species from section Flavi.</title>
        <authorList>
            <consortium name="DOE Joint Genome Institute"/>
            <person name="Kjaerbolling I."/>
            <person name="Vesth T.C."/>
            <person name="Frisvad J.C."/>
            <person name="Nybo J.L."/>
            <person name="Theobald S."/>
            <person name="Kildgaard S."/>
            <person name="Petersen T.I."/>
            <person name="Kuo A."/>
            <person name="Sato A."/>
            <person name="Lyhne E.K."/>
            <person name="Kogle M.E."/>
            <person name="Wiebenga A."/>
            <person name="Kun R.S."/>
            <person name="Lubbers R.J."/>
            <person name="Makela M.R."/>
            <person name="Barry K."/>
            <person name="Chovatia M."/>
            <person name="Clum A."/>
            <person name="Daum C."/>
            <person name="Haridas S."/>
            <person name="He G."/>
            <person name="LaButti K."/>
            <person name="Lipzen A."/>
            <person name="Mondo S."/>
            <person name="Pangilinan J."/>
            <person name="Riley R."/>
            <person name="Salamov A."/>
            <person name="Simmons B.A."/>
            <person name="Magnuson J.K."/>
            <person name="Henrissat B."/>
            <person name="Mortensen U.H."/>
            <person name="Larsen T.O."/>
            <person name="De vries R.P."/>
            <person name="Grigoriev I.V."/>
            <person name="Machida M."/>
            <person name="Baker S.E."/>
            <person name="Andersen M.R."/>
        </authorList>
    </citation>
    <scope>NUCLEOTIDE SEQUENCE [LARGE SCALE GENOMIC DNA]</scope>
    <source>
        <strain evidence="3 4">CBS 117618</strain>
    </source>
</reference>
<organism evidence="3 4">
    <name type="scientific">Aspergillus parasiticus</name>
    <dbReference type="NCBI Taxonomy" id="5067"/>
    <lineage>
        <taxon>Eukaryota</taxon>
        <taxon>Fungi</taxon>
        <taxon>Dikarya</taxon>
        <taxon>Ascomycota</taxon>
        <taxon>Pezizomycotina</taxon>
        <taxon>Eurotiomycetes</taxon>
        <taxon>Eurotiomycetidae</taxon>
        <taxon>Eurotiales</taxon>
        <taxon>Aspergillaceae</taxon>
        <taxon>Aspergillus</taxon>
        <taxon>Aspergillus subgen. Circumdati</taxon>
    </lineage>
</organism>
<evidence type="ECO:0000256" key="1">
    <source>
        <dbReference type="SAM" id="Coils"/>
    </source>
</evidence>
<protein>
    <submittedName>
        <fullName evidence="3">Uncharacterized protein</fullName>
    </submittedName>
</protein>
<keyword evidence="1" id="KW-0175">Coiled coil</keyword>
<feature type="coiled-coil region" evidence="1">
    <location>
        <begin position="31"/>
        <end position="58"/>
    </location>
</feature>
<evidence type="ECO:0000313" key="4">
    <source>
        <dbReference type="Proteomes" id="UP000326532"/>
    </source>
</evidence>
<name>A0A5N6DXJ3_ASPPA</name>
<dbReference type="EMBL" id="ML734945">
    <property type="protein sequence ID" value="KAB8209829.1"/>
    <property type="molecule type" value="Genomic_DNA"/>
</dbReference>
<feature type="region of interest" description="Disordered" evidence="2">
    <location>
        <begin position="133"/>
        <end position="152"/>
    </location>
</feature>
<sequence length="152" mass="17851">MAQYIKAYFITAYKWFSKLKELIQELRYRELDDLELESIRLKERCRRLQELVTEKQQRMEMEIAKKNNDIYLLTERANSLIFQPDPLNDDYARRTMNRLGYSLDTGVNSQFRDEGRLYGLTTASLSMEMRTFSKTSRAAERSSATGTDSGCC</sequence>